<dbReference type="Proteomes" id="UP001353858">
    <property type="component" value="Unassembled WGS sequence"/>
</dbReference>
<organism evidence="2 3">
    <name type="scientific">Aquatica leii</name>
    <dbReference type="NCBI Taxonomy" id="1421715"/>
    <lineage>
        <taxon>Eukaryota</taxon>
        <taxon>Metazoa</taxon>
        <taxon>Ecdysozoa</taxon>
        <taxon>Arthropoda</taxon>
        <taxon>Hexapoda</taxon>
        <taxon>Insecta</taxon>
        <taxon>Pterygota</taxon>
        <taxon>Neoptera</taxon>
        <taxon>Endopterygota</taxon>
        <taxon>Coleoptera</taxon>
        <taxon>Polyphaga</taxon>
        <taxon>Elateriformia</taxon>
        <taxon>Elateroidea</taxon>
        <taxon>Lampyridae</taxon>
        <taxon>Luciolinae</taxon>
        <taxon>Aquatica</taxon>
    </lineage>
</organism>
<evidence type="ECO:0000313" key="2">
    <source>
        <dbReference type="EMBL" id="KAK4881070.1"/>
    </source>
</evidence>
<keyword evidence="3" id="KW-1185">Reference proteome</keyword>
<dbReference type="EMBL" id="JARPUR010000002">
    <property type="protein sequence ID" value="KAK4881070.1"/>
    <property type="molecule type" value="Genomic_DNA"/>
</dbReference>
<protein>
    <submittedName>
        <fullName evidence="2">Uncharacterized protein</fullName>
    </submittedName>
</protein>
<dbReference type="AlphaFoldDB" id="A0AAN7SRN9"/>
<name>A0AAN7SRN9_9COLE</name>
<comment type="caution">
    <text evidence="2">The sequence shown here is derived from an EMBL/GenBank/DDBJ whole genome shotgun (WGS) entry which is preliminary data.</text>
</comment>
<evidence type="ECO:0000313" key="3">
    <source>
        <dbReference type="Proteomes" id="UP001353858"/>
    </source>
</evidence>
<reference evidence="3" key="1">
    <citation type="submission" date="2023-01" db="EMBL/GenBank/DDBJ databases">
        <title>Key to firefly adult light organ development and bioluminescence: homeobox transcription factors regulate luciferase expression and transportation to peroxisome.</title>
        <authorList>
            <person name="Fu X."/>
        </authorList>
    </citation>
    <scope>NUCLEOTIDE SEQUENCE [LARGE SCALE GENOMIC DNA]</scope>
</reference>
<proteinExistence type="predicted"/>
<gene>
    <name evidence="2" type="ORF">RN001_004389</name>
</gene>
<evidence type="ECO:0000256" key="1">
    <source>
        <dbReference type="SAM" id="MobiDB-lite"/>
    </source>
</evidence>
<accession>A0AAN7SRN9</accession>
<feature type="region of interest" description="Disordered" evidence="1">
    <location>
        <begin position="234"/>
        <end position="259"/>
    </location>
</feature>
<sequence length="415" mass="45993">MRRKIKRKFVRTEAKKACAKEAAASRLALEALQREIASTPQVSSFVIEESCTETTVKNFIPHTEDTYIENLDQIDNVPQLQVVNFDDLNNSFVNSQIINLGKTENVNNMIQFGVPPNSTKDKLKHILGTDIPGNVEIMFRTSEGHFVNVTDDVLQNLSGGSLQYQIVDENGQVGEIRALDVQDQSLPNFEETSNMPVANISQESTNGFIPTECNNEDSLQNLPDVIAQESKSDPDYIVSSDTSSAGSKTSSSISTSSESKLDEADSFIDALRNCDTNNSTDLYQETIFDGCSDLLTMKDITDANKEENLGCAKFDKLNSTRDVIYVNDTDIDHIIDITSDVNDDSGGGDDNDYAGIKRRLLSQSPKKNMTDFNSKISKETTLDSMEEHSLASGDAQLFNLKIDKPRRIMPARKKK</sequence>
<feature type="compositionally biased region" description="Low complexity" evidence="1">
    <location>
        <begin position="239"/>
        <end position="258"/>
    </location>
</feature>